<name>A0A0S4J1I3_BODSA</name>
<keyword evidence="2" id="KW-1185">Reference proteome</keyword>
<dbReference type="EMBL" id="CYKH01001050">
    <property type="protein sequence ID" value="CUG80581.1"/>
    <property type="molecule type" value="Genomic_DNA"/>
</dbReference>
<proteinExistence type="predicted"/>
<organism evidence="1 2">
    <name type="scientific">Bodo saltans</name>
    <name type="common">Flagellated protozoan</name>
    <dbReference type="NCBI Taxonomy" id="75058"/>
    <lineage>
        <taxon>Eukaryota</taxon>
        <taxon>Discoba</taxon>
        <taxon>Euglenozoa</taxon>
        <taxon>Kinetoplastea</taxon>
        <taxon>Metakinetoplastina</taxon>
        <taxon>Eubodonida</taxon>
        <taxon>Bodonidae</taxon>
        <taxon>Bodo</taxon>
    </lineage>
</organism>
<accession>A0A0S4J1I3</accession>
<dbReference type="Proteomes" id="UP000051952">
    <property type="component" value="Unassembled WGS sequence"/>
</dbReference>
<gene>
    <name evidence="1" type="ORF">BSAL_86385</name>
</gene>
<evidence type="ECO:0000313" key="1">
    <source>
        <dbReference type="EMBL" id="CUG80581.1"/>
    </source>
</evidence>
<protein>
    <submittedName>
        <fullName evidence="1">Uncharacterized protein</fullName>
    </submittedName>
</protein>
<evidence type="ECO:0000313" key="2">
    <source>
        <dbReference type="Proteomes" id="UP000051952"/>
    </source>
</evidence>
<dbReference type="AlphaFoldDB" id="A0A0S4J1I3"/>
<dbReference type="VEuPathDB" id="TriTrypDB:BSAL_86385"/>
<reference evidence="2" key="1">
    <citation type="submission" date="2015-09" db="EMBL/GenBank/DDBJ databases">
        <authorList>
            <consortium name="Pathogen Informatics"/>
        </authorList>
    </citation>
    <scope>NUCLEOTIDE SEQUENCE [LARGE SCALE GENOMIC DNA]</scope>
    <source>
        <strain evidence="2">Lake Konstanz</strain>
    </source>
</reference>
<sequence length="124" mass="12947">MASTAVLGMFSTSINLSATVTDCEVRVVDNVPTAPSTTSISIWNSVGVFLTSAGGNYVITDIPAASAVLDPTQRSIQTNHSTVIVRRCTVTRTSSLVSDVCTAGKLRLSVCVVGISNALILTYH</sequence>